<accession>M0JI76</accession>
<evidence type="ECO:0000313" key="1">
    <source>
        <dbReference type="EMBL" id="EMA08701.1"/>
    </source>
</evidence>
<dbReference type="EMBL" id="CP073368">
    <property type="protein sequence ID" value="QUJ74018.1"/>
    <property type="molecule type" value="Genomic_DNA"/>
</dbReference>
<dbReference type="KEGG" id="hsin:KDQ40_18795"/>
<sequence>MTANTTDLTDDEQYIANYLCCDTPDISKVPWQLRERTDHFEKVVAQCRNCTARFERQFTCIALVIARERGDTCDGCGQSCSPVQAVDVFDDIEVYCEDCAEEPEGDTTDQCCDDPNVTQVPTRSAKLPGRRHRETYAECANCGASGEEL</sequence>
<keyword evidence="2" id="KW-0614">Plasmid</keyword>
<geneLocation type="plasmid" evidence="2 4">
    <name>pHsi540</name>
</geneLocation>
<dbReference type="EMBL" id="AOLR01000059">
    <property type="protein sequence ID" value="EMA08701.1"/>
    <property type="molecule type" value="Genomic_DNA"/>
</dbReference>
<proteinExistence type="predicted"/>
<evidence type="ECO:0000313" key="2">
    <source>
        <dbReference type="EMBL" id="QUJ74018.1"/>
    </source>
</evidence>
<dbReference type="AlphaFoldDB" id="M0JI76"/>
<protein>
    <submittedName>
        <fullName evidence="1">Uncharacterized protein</fullName>
    </submittedName>
</protein>
<evidence type="ECO:0000313" key="4">
    <source>
        <dbReference type="Proteomes" id="UP000682967"/>
    </source>
</evidence>
<name>M0JI76_9EURY</name>
<reference evidence="1 3" key="1">
    <citation type="journal article" date="2014" name="PLoS Genet.">
        <title>Phylogenetically driven sequencing of extremely halophilic archaea reveals strategies for static and dynamic osmo-response.</title>
        <authorList>
            <person name="Becker E.A."/>
            <person name="Seitzer P.M."/>
            <person name="Tritt A."/>
            <person name="Larsen D."/>
            <person name="Krusor M."/>
            <person name="Yao A.I."/>
            <person name="Wu D."/>
            <person name="Madern D."/>
            <person name="Eisen J.A."/>
            <person name="Darling A.E."/>
            <person name="Facciotti M.T."/>
        </authorList>
    </citation>
    <scope>NUCLEOTIDE SEQUENCE [LARGE SCALE GENOMIC DNA]</scope>
    <source>
        <strain evidence="1 3">ATCC 33800</strain>
    </source>
</reference>
<evidence type="ECO:0000313" key="3">
    <source>
        <dbReference type="Proteomes" id="UP000011659"/>
    </source>
</evidence>
<organism evidence="1 3">
    <name type="scientific">Haloarcula marismortui ATCC 33800</name>
    <dbReference type="NCBI Taxonomy" id="662476"/>
    <lineage>
        <taxon>Archaea</taxon>
        <taxon>Methanobacteriati</taxon>
        <taxon>Methanobacteriota</taxon>
        <taxon>Stenosarchaea group</taxon>
        <taxon>Halobacteria</taxon>
        <taxon>Halobacteriales</taxon>
        <taxon>Haloarculaceae</taxon>
        <taxon>Haloarcula</taxon>
    </lineage>
</organism>
<dbReference type="GeneID" id="64825049"/>
<dbReference type="Proteomes" id="UP000682967">
    <property type="component" value="Plasmid pHsi540"/>
</dbReference>
<dbReference type="PATRIC" id="fig|662476.7.peg.4086"/>
<dbReference type="RefSeq" id="WP_004966724.1">
    <property type="nucleotide sequence ID" value="NZ_AOLR01000059.1"/>
</dbReference>
<gene>
    <name evidence="1" type="ORF">C436_20518</name>
    <name evidence="2" type="ORF">KDQ40_18795</name>
</gene>
<dbReference type="Proteomes" id="UP000011659">
    <property type="component" value="Unassembled WGS sequence"/>
</dbReference>
<keyword evidence="3" id="KW-1185">Reference proteome</keyword>
<reference evidence="2" key="2">
    <citation type="submission" date="2021-04" db="EMBL/GenBank/DDBJ databases">
        <title>Complete Genome sequence and Methylome Analysis of the Haloarchaeon Haloarcula sinaiiensis.</title>
        <authorList>
            <person name="Fomenkov A."/>
            <person name="DasSarma P."/>
            <person name="DasSarma S."/>
            <person name="Roberts R.J."/>
        </authorList>
    </citation>
    <scope>NUCLEOTIDE SEQUENCE</scope>
    <source>
        <strain evidence="2">ATCC 33800</strain>
        <plasmid evidence="2">pHsi540</plasmid>
    </source>
</reference>